<feature type="region of interest" description="Disordered" evidence="1">
    <location>
        <begin position="54"/>
        <end position="80"/>
    </location>
</feature>
<dbReference type="EMBL" id="VIIS01001389">
    <property type="protein sequence ID" value="KAF0299186.1"/>
    <property type="molecule type" value="Genomic_DNA"/>
</dbReference>
<evidence type="ECO:0000256" key="1">
    <source>
        <dbReference type="SAM" id="MobiDB-lite"/>
    </source>
</evidence>
<dbReference type="Proteomes" id="UP000440578">
    <property type="component" value="Unassembled WGS sequence"/>
</dbReference>
<gene>
    <name evidence="2" type="ORF">FJT64_003563</name>
</gene>
<name>A0A6A4VWJ0_AMPAM</name>
<proteinExistence type="predicted"/>
<evidence type="ECO:0000313" key="2">
    <source>
        <dbReference type="EMBL" id="KAF0299186.1"/>
    </source>
</evidence>
<comment type="caution">
    <text evidence="2">The sequence shown here is derived from an EMBL/GenBank/DDBJ whole genome shotgun (WGS) entry which is preliminary data.</text>
</comment>
<dbReference type="OrthoDB" id="6382204at2759"/>
<feature type="compositionally biased region" description="Pro residues" evidence="1">
    <location>
        <begin position="181"/>
        <end position="199"/>
    </location>
</feature>
<keyword evidence="3" id="KW-1185">Reference proteome</keyword>
<organism evidence="2 3">
    <name type="scientific">Amphibalanus amphitrite</name>
    <name type="common">Striped barnacle</name>
    <name type="synonym">Balanus amphitrite</name>
    <dbReference type="NCBI Taxonomy" id="1232801"/>
    <lineage>
        <taxon>Eukaryota</taxon>
        <taxon>Metazoa</taxon>
        <taxon>Ecdysozoa</taxon>
        <taxon>Arthropoda</taxon>
        <taxon>Crustacea</taxon>
        <taxon>Multicrustacea</taxon>
        <taxon>Cirripedia</taxon>
        <taxon>Thoracica</taxon>
        <taxon>Thoracicalcarea</taxon>
        <taxon>Balanomorpha</taxon>
        <taxon>Balanoidea</taxon>
        <taxon>Balanidae</taxon>
        <taxon>Amphibalaninae</taxon>
        <taxon>Amphibalanus</taxon>
    </lineage>
</organism>
<dbReference type="Gene3D" id="6.10.250.2670">
    <property type="match status" value="1"/>
</dbReference>
<sequence length="230" mass="24544">MESILTFSERAPCDGACGRQEARCRCEPAAAATDAAGTAADAMYNSANNPMLKGYVSSQERDQMRERERKSRSQIAQQAARDTFMEQASGAEFAEPIKKRQNPQITAILGEFDRLAPIMRSEHASASLVGADVMPCTPAPVHQDHDHLFEAPAPAPSRAAMRAPPPPPPPAPERRPARVPLLPPPPPPPPPPAPAPAPAPTAHHSGRAPRPPARSEKVSAAAEGVCRGWY</sequence>
<feature type="compositionally biased region" description="Basic and acidic residues" evidence="1">
    <location>
        <begin position="59"/>
        <end position="71"/>
    </location>
</feature>
<protein>
    <submittedName>
        <fullName evidence="2">Uncharacterized protein</fullName>
    </submittedName>
</protein>
<feature type="region of interest" description="Disordered" evidence="1">
    <location>
        <begin position="156"/>
        <end position="230"/>
    </location>
</feature>
<accession>A0A6A4VWJ0</accession>
<reference evidence="2 3" key="1">
    <citation type="submission" date="2019-07" db="EMBL/GenBank/DDBJ databases">
        <title>Draft genome assembly of a fouling barnacle, Amphibalanus amphitrite (Darwin, 1854): The first reference genome for Thecostraca.</title>
        <authorList>
            <person name="Kim W."/>
        </authorList>
    </citation>
    <scope>NUCLEOTIDE SEQUENCE [LARGE SCALE GENOMIC DNA]</scope>
    <source>
        <strain evidence="2">SNU_AA5</strain>
        <tissue evidence="2">Soma without cirri and trophi</tissue>
    </source>
</reference>
<evidence type="ECO:0000313" key="3">
    <source>
        <dbReference type="Proteomes" id="UP000440578"/>
    </source>
</evidence>
<dbReference type="AlphaFoldDB" id="A0A6A4VWJ0"/>